<gene>
    <name evidence="1" type="ORF">SKAU_G00333870</name>
</gene>
<accession>A0A9Q1ELL7</accession>
<comment type="caution">
    <text evidence="1">The sequence shown here is derived from an EMBL/GenBank/DDBJ whole genome shotgun (WGS) entry which is preliminary data.</text>
</comment>
<dbReference type="EMBL" id="JAINUF010000015">
    <property type="protein sequence ID" value="KAJ8341096.1"/>
    <property type="molecule type" value="Genomic_DNA"/>
</dbReference>
<proteinExistence type="predicted"/>
<evidence type="ECO:0000313" key="2">
    <source>
        <dbReference type="Proteomes" id="UP001152622"/>
    </source>
</evidence>
<keyword evidence="2" id="KW-1185">Reference proteome</keyword>
<protein>
    <submittedName>
        <fullName evidence="1">Uncharacterized protein</fullName>
    </submittedName>
</protein>
<dbReference type="AlphaFoldDB" id="A0A9Q1ELL7"/>
<organism evidence="1 2">
    <name type="scientific">Synaphobranchus kaupii</name>
    <name type="common">Kaup's arrowtooth eel</name>
    <dbReference type="NCBI Taxonomy" id="118154"/>
    <lineage>
        <taxon>Eukaryota</taxon>
        <taxon>Metazoa</taxon>
        <taxon>Chordata</taxon>
        <taxon>Craniata</taxon>
        <taxon>Vertebrata</taxon>
        <taxon>Euteleostomi</taxon>
        <taxon>Actinopterygii</taxon>
        <taxon>Neopterygii</taxon>
        <taxon>Teleostei</taxon>
        <taxon>Anguilliformes</taxon>
        <taxon>Synaphobranchidae</taxon>
        <taxon>Synaphobranchus</taxon>
    </lineage>
</organism>
<reference evidence="1" key="1">
    <citation type="journal article" date="2023" name="Science">
        <title>Genome structures resolve the early diversification of teleost fishes.</title>
        <authorList>
            <person name="Parey E."/>
            <person name="Louis A."/>
            <person name="Montfort J."/>
            <person name="Bouchez O."/>
            <person name="Roques C."/>
            <person name="Iampietro C."/>
            <person name="Lluch J."/>
            <person name="Castinel A."/>
            <person name="Donnadieu C."/>
            <person name="Desvignes T."/>
            <person name="Floi Bucao C."/>
            <person name="Jouanno E."/>
            <person name="Wen M."/>
            <person name="Mejri S."/>
            <person name="Dirks R."/>
            <person name="Jansen H."/>
            <person name="Henkel C."/>
            <person name="Chen W.J."/>
            <person name="Zahm M."/>
            <person name="Cabau C."/>
            <person name="Klopp C."/>
            <person name="Thompson A.W."/>
            <person name="Robinson-Rechavi M."/>
            <person name="Braasch I."/>
            <person name="Lecointre G."/>
            <person name="Bobe J."/>
            <person name="Postlethwait J.H."/>
            <person name="Berthelot C."/>
            <person name="Roest Crollius H."/>
            <person name="Guiguen Y."/>
        </authorList>
    </citation>
    <scope>NUCLEOTIDE SEQUENCE</scope>
    <source>
        <strain evidence="1">WJC10195</strain>
    </source>
</reference>
<name>A0A9Q1ELL7_SYNKA</name>
<evidence type="ECO:0000313" key="1">
    <source>
        <dbReference type="EMBL" id="KAJ8341096.1"/>
    </source>
</evidence>
<dbReference type="Proteomes" id="UP001152622">
    <property type="component" value="Chromosome 15"/>
</dbReference>
<sequence length="79" mass="8410">MQLGDDPSISQVANKFIGTGLLSAPLPGKLSRPLLSAMVREACNSARLADITARMFTRHLKLSTGAELLFLPANGFPVD</sequence>